<evidence type="ECO:0000256" key="17">
    <source>
        <dbReference type="ARBA" id="ARBA00023254"/>
    </source>
</evidence>
<comment type="cofactor">
    <cofactor evidence="1">
        <name>Zn(2+)</name>
        <dbReference type="ChEBI" id="CHEBI:29105"/>
    </cofactor>
</comment>
<evidence type="ECO:0000256" key="1">
    <source>
        <dbReference type="ARBA" id="ARBA00001947"/>
    </source>
</evidence>
<evidence type="ECO:0000256" key="4">
    <source>
        <dbReference type="ARBA" id="ARBA00009439"/>
    </source>
</evidence>
<feature type="coiled-coil region" evidence="19">
    <location>
        <begin position="790"/>
        <end position="851"/>
    </location>
</feature>
<feature type="domain" description="Rad50/SbcC-type AAA" evidence="20">
    <location>
        <begin position="6"/>
        <end position="241"/>
    </location>
</feature>
<reference evidence="21 22" key="1">
    <citation type="submission" date="2012-05" db="EMBL/GenBank/DDBJ databases">
        <title>Recombination and specialization in a pathogen metapopulation.</title>
        <authorList>
            <person name="Gardiner A."/>
            <person name="Kemen E."/>
            <person name="Schultz-Larsen T."/>
            <person name="MacLean D."/>
            <person name="Van Oosterhout C."/>
            <person name="Jones J.D.G."/>
        </authorList>
    </citation>
    <scope>NUCLEOTIDE SEQUENCE [LARGE SCALE GENOMIC DNA]</scope>
    <source>
        <strain evidence="21 22">Ac Nc2</strain>
    </source>
</reference>
<comment type="catalytic activity">
    <reaction evidence="18">
        <text>ATP + H2O = ADP + phosphate + H(+)</text>
        <dbReference type="Rhea" id="RHEA:13065"/>
        <dbReference type="ChEBI" id="CHEBI:15377"/>
        <dbReference type="ChEBI" id="CHEBI:15378"/>
        <dbReference type="ChEBI" id="CHEBI:30616"/>
        <dbReference type="ChEBI" id="CHEBI:43474"/>
        <dbReference type="ChEBI" id="CHEBI:456216"/>
    </reaction>
</comment>
<evidence type="ECO:0000256" key="14">
    <source>
        <dbReference type="ARBA" id="ARBA00023054"/>
    </source>
</evidence>
<proteinExistence type="inferred from homology"/>
<keyword evidence="8" id="KW-0547">Nucleotide-binding</keyword>
<protein>
    <recommendedName>
        <fullName evidence="5">DNA repair protein RAD50</fullName>
    </recommendedName>
</protein>
<dbReference type="GO" id="GO:0006302">
    <property type="term" value="P:double-strand break repair"/>
    <property type="evidence" value="ECO:0007669"/>
    <property type="project" value="InterPro"/>
</dbReference>
<evidence type="ECO:0000256" key="10">
    <source>
        <dbReference type="ARBA" id="ARBA00022801"/>
    </source>
</evidence>
<evidence type="ECO:0000313" key="21">
    <source>
        <dbReference type="EMBL" id="CCI44211.1"/>
    </source>
</evidence>
<dbReference type="InterPro" id="IPR004584">
    <property type="entry name" value="Rad50_eukaryotes"/>
</dbReference>
<keyword evidence="15" id="KW-0234">DNA repair</keyword>
<keyword evidence="17" id="KW-0469">Meiosis</keyword>
<evidence type="ECO:0000259" key="20">
    <source>
        <dbReference type="Pfam" id="PF13476"/>
    </source>
</evidence>
<keyword evidence="12" id="KW-0067">ATP-binding</keyword>
<evidence type="ECO:0000256" key="3">
    <source>
        <dbReference type="ARBA" id="ARBA00004286"/>
    </source>
</evidence>
<dbReference type="GO" id="GO:0005524">
    <property type="term" value="F:ATP binding"/>
    <property type="evidence" value="ECO:0007669"/>
    <property type="project" value="UniProtKB-KW"/>
</dbReference>
<evidence type="ECO:0000256" key="2">
    <source>
        <dbReference type="ARBA" id="ARBA00004123"/>
    </source>
</evidence>
<dbReference type="PANTHER" id="PTHR18867:SF12">
    <property type="entry name" value="DNA REPAIR PROTEIN RAD50"/>
    <property type="match status" value="1"/>
</dbReference>
<evidence type="ECO:0000313" key="22">
    <source>
        <dbReference type="Proteomes" id="UP000053237"/>
    </source>
</evidence>
<feature type="coiled-coil region" evidence="19">
    <location>
        <begin position="220"/>
        <end position="329"/>
    </location>
</feature>
<dbReference type="InterPro" id="IPR027417">
    <property type="entry name" value="P-loop_NTPase"/>
</dbReference>
<dbReference type="GO" id="GO:0000794">
    <property type="term" value="C:condensed nuclear chromosome"/>
    <property type="evidence" value="ECO:0007669"/>
    <property type="project" value="TreeGrafter"/>
</dbReference>
<keyword evidence="7" id="KW-0479">Metal-binding</keyword>
<dbReference type="GO" id="GO:0030870">
    <property type="term" value="C:Mre11 complex"/>
    <property type="evidence" value="ECO:0007669"/>
    <property type="project" value="InterPro"/>
</dbReference>
<organism evidence="21 22">
    <name type="scientific">Albugo candida</name>
    <dbReference type="NCBI Taxonomy" id="65357"/>
    <lineage>
        <taxon>Eukaryota</taxon>
        <taxon>Sar</taxon>
        <taxon>Stramenopiles</taxon>
        <taxon>Oomycota</taxon>
        <taxon>Peronosporomycetes</taxon>
        <taxon>Albuginales</taxon>
        <taxon>Albuginaceae</taxon>
        <taxon>Albugo</taxon>
    </lineage>
</organism>
<dbReference type="GO" id="GO:0016887">
    <property type="term" value="F:ATP hydrolysis activity"/>
    <property type="evidence" value="ECO:0007669"/>
    <property type="project" value="InterPro"/>
</dbReference>
<dbReference type="GO" id="GO:0051880">
    <property type="term" value="F:G-quadruplex DNA binding"/>
    <property type="evidence" value="ECO:0007669"/>
    <property type="project" value="TreeGrafter"/>
</dbReference>
<keyword evidence="22" id="KW-1185">Reference proteome</keyword>
<evidence type="ECO:0000256" key="9">
    <source>
        <dbReference type="ARBA" id="ARBA00022763"/>
    </source>
</evidence>
<dbReference type="STRING" id="65357.A0A024GBH2"/>
<dbReference type="GO" id="GO:0046872">
    <property type="term" value="F:metal ion binding"/>
    <property type="evidence" value="ECO:0007669"/>
    <property type="project" value="UniProtKB-KW"/>
</dbReference>
<evidence type="ECO:0000256" key="7">
    <source>
        <dbReference type="ARBA" id="ARBA00022723"/>
    </source>
</evidence>
<dbReference type="InterPro" id="IPR038729">
    <property type="entry name" value="Rad50/SbcC_AAA"/>
</dbReference>
<keyword evidence="6" id="KW-0158">Chromosome</keyword>
<keyword evidence="16" id="KW-0539">Nucleus</keyword>
<evidence type="ECO:0000256" key="5">
    <source>
        <dbReference type="ARBA" id="ARBA00017893"/>
    </source>
</evidence>
<keyword evidence="11" id="KW-0862">Zinc</keyword>
<dbReference type="OrthoDB" id="18797at2759"/>
<evidence type="ECO:0000256" key="19">
    <source>
        <dbReference type="SAM" id="Coils"/>
    </source>
</evidence>
<feature type="coiled-coil region" evidence="19">
    <location>
        <begin position="409"/>
        <end position="503"/>
    </location>
</feature>
<evidence type="ECO:0000256" key="12">
    <source>
        <dbReference type="ARBA" id="ARBA00022840"/>
    </source>
</evidence>
<dbReference type="NCBIfam" id="TIGR00606">
    <property type="entry name" value="rad50"/>
    <property type="match status" value="1"/>
</dbReference>
<sequence length="1337" mass="154947">MSSIEKLSIRGIRSFSPNREELIEFFHPLTVILGDNGCGKTTIIECLKIACTGTLPPGARNGQSFIHDPKIAGTTEVKASIRLRFRNCANKPMVVQRTFQLQQSRNCVRFKAMDGVIRAINEHGEKVSMSQKCGELDRHLPEMFGVSKVILESVIFCHQEESSWPLQEGAVLKKRFDDIFEAAQYTKALESIRKLRKSRMQNSKEFQTDLKVLHYKVKAAGSIQEQLKSVEEKLKEIEQEQTVYMQKSKVLESEIQSLQQNLKQHQALKTEQQELTSNIEKNRNDLERASSKLGEELMKETEEELIDLIENHEMKIDQQQRAFTALKKEVAIHLEKKGSMEREFTRLCQLRGNIEAKVEEDAKQFESTLLFTKKVCLKYSLKHSTRTGSLGSPSLSDLSDTGKALQAMYTSKRENLASIENEHRSAEDQITNSLSTIQSKLLHTQEQLEEMERQKLAINDEKRQLEEKLFQSSSSRSCMDRDLHSLEHQLKASEERLETFKKANDLRTIKNEIQSSNNRINTLHFEVDQLDEQIKILRLHERDHIALEAKQLEYEAKRKELEAKLIDNATAIRPYVSMNRLQAFDLTSLQSGIEKCDQEILVRKKRTEVVKTRLSDSEKTLQESEASYKYLEQLIASQQSEKRVLAQGSMSAMTDILNDLNVTSDMENLDTLLNELERKYFEAKEKSIRSKNTVSFLKTFKAKGEKEHACPLCQRSMNAQEEAKFVKFLREKTQEDKINGKILRAETEEEEAFNQWKSIKANTSDWNEWKRLNDSISSKIRQLDELYDSKQSLSTELEIIRSDFDVLQRESEQLESHRRFLGQVQELLEDLSHLSERNTSDENRLTAAERQVVGAEVGSLDQVHTLRDTKQAEIQEIHRHLQSKQNHLQSVQEMLEQLQNDFHAQRQRKLSMEQQRVEYEAAQNKQRTLQNGEKTLCDTIDLLKAQEPKLVRQVRDKEKERHTFREKANAQLRMLREELAEVQEDVHLLEAKADAISTRRKVDVQGELKEVIDQLTAIQTEQRSENQMLESLQTEMTEMSQKLSRQEHWKRQIFDNLEYHRLRKELDALYTARDRLQKKMDALPAFQAVENELATRESSVNAYQSHIATLTGRKQQLEEQSHGFRVDLCSSEYVGIDERYRQKLIQYETTMLAVKDLETYYKALDHSLLQYHSKKIEEINSIIRTLWRITYKGQDIDTIELVSGQDTTETSVTFKAARSYNYRVIMVKGNVSIDMRGRCSAGQKVLAALVIRLALAETFCLNCGILALDEPTTNLDTENKYGLAQAITDILHARSSQQNFQLICITHDEEFVQMLSRTQMLDGSSPEFYFRISRKDM</sequence>
<dbReference type="GO" id="GO:0043047">
    <property type="term" value="F:single-stranded telomeric DNA binding"/>
    <property type="evidence" value="ECO:0007669"/>
    <property type="project" value="TreeGrafter"/>
</dbReference>
<evidence type="ECO:0000256" key="13">
    <source>
        <dbReference type="ARBA" id="ARBA00022842"/>
    </source>
</evidence>
<name>A0A024GBH2_9STRA</name>
<dbReference type="Pfam" id="PF13476">
    <property type="entry name" value="AAA_23"/>
    <property type="match status" value="1"/>
</dbReference>
<keyword evidence="9" id="KW-0227">DNA damage</keyword>
<feature type="coiled-coil region" evidence="19">
    <location>
        <begin position="1059"/>
        <end position="1120"/>
    </location>
</feature>
<dbReference type="SUPFAM" id="SSF52540">
    <property type="entry name" value="P-loop containing nucleoside triphosphate hydrolases"/>
    <property type="match status" value="2"/>
</dbReference>
<dbReference type="InParanoid" id="A0A024GBH2"/>
<keyword evidence="10" id="KW-0378">Hydrolase</keyword>
<evidence type="ECO:0000256" key="16">
    <source>
        <dbReference type="ARBA" id="ARBA00023242"/>
    </source>
</evidence>
<evidence type="ECO:0000256" key="11">
    <source>
        <dbReference type="ARBA" id="ARBA00022833"/>
    </source>
</evidence>
<dbReference type="EMBL" id="CAIX01000064">
    <property type="protein sequence ID" value="CCI44211.1"/>
    <property type="molecule type" value="Genomic_DNA"/>
</dbReference>
<feature type="coiled-coil region" evidence="19">
    <location>
        <begin position="881"/>
        <end position="932"/>
    </location>
</feature>
<dbReference type="PANTHER" id="PTHR18867">
    <property type="entry name" value="RAD50"/>
    <property type="match status" value="1"/>
</dbReference>
<dbReference type="FunFam" id="3.40.50.300:FF:000593">
    <property type="entry name" value="DNA repair protein RAD50"/>
    <property type="match status" value="1"/>
</dbReference>
<dbReference type="Gene3D" id="1.10.287.1490">
    <property type="match status" value="1"/>
</dbReference>
<comment type="subcellular location">
    <subcellularLocation>
        <location evidence="3">Chromosome</location>
    </subcellularLocation>
    <subcellularLocation>
        <location evidence="2">Nucleus</location>
    </subcellularLocation>
</comment>
<keyword evidence="14 19" id="KW-0175">Coiled coil</keyword>
<dbReference type="GO" id="GO:0000722">
    <property type="term" value="P:telomere maintenance via recombination"/>
    <property type="evidence" value="ECO:0007669"/>
    <property type="project" value="TreeGrafter"/>
</dbReference>
<gene>
    <name evidence="21" type="ORF">BN9_049950</name>
</gene>
<dbReference type="GO" id="GO:0003691">
    <property type="term" value="F:double-stranded telomeric DNA binding"/>
    <property type="evidence" value="ECO:0007669"/>
    <property type="project" value="TreeGrafter"/>
</dbReference>
<accession>A0A024GBH2</accession>
<comment type="similarity">
    <text evidence="4">Belongs to the SMC family. RAD50 subfamily.</text>
</comment>
<dbReference type="Gene3D" id="3.40.50.300">
    <property type="entry name" value="P-loop containing nucleotide triphosphate hydrolases"/>
    <property type="match status" value="2"/>
</dbReference>
<keyword evidence="13" id="KW-0460">Magnesium</keyword>
<evidence type="ECO:0000256" key="15">
    <source>
        <dbReference type="ARBA" id="ARBA00023204"/>
    </source>
</evidence>
<evidence type="ECO:0000256" key="8">
    <source>
        <dbReference type="ARBA" id="ARBA00022741"/>
    </source>
</evidence>
<dbReference type="GO" id="GO:0070192">
    <property type="term" value="P:chromosome organization involved in meiotic cell cycle"/>
    <property type="evidence" value="ECO:0007669"/>
    <property type="project" value="TreeGrafter"/>
</dbReference>
<comment type="caution">
    <text evidence="21">The sequence shown here is derived from an EMBL/GenBank/DDBJ whole genome shotgun (WGS) entry which is preliminary data.</text>
</comment>
<dbReference type="Proteomes" id="UP000053237">
    <property type="component" value="Unassembled WGS sequence"/>
</dbReference>
<feature type="coiled-coil region" evidence="19">
    <location>
        <begin position="965"/>
        <end position="999"/>
    </location>
</feature>
<dbReference type="GO" id="GO:0007004">
    <property type="term" value="P:telomere maintenance via telomerase"/>
    <property type="evidence" value="ECO:0007669"/>
    <property type="project" value="TreeGrafter"/>
</dbReference>
<evidence type="ECO:0000256" key="18">
    <source>
        <dbReference type="ARBA" id="ARBA00049360"/>
    </source>
</evidence>
<evidence type="ECO:0000256" key="6">
    <source>
        <dbReference type="ARBA" id="ARBA00022454"/>
    </source>
</evidence>